<dbReference type="Proteomes" id="UP000015105">
    <property type="component" value="Chromosome 6D"/>
</dbReference>
<protein>
    <submittedName>
        <fullName evidence="2">Uncharacterized protein</fullName>
    </submittedName>
</protein>
<reference evidence="2" key="4">
    <citation type="submission" date="2019-03" db="UniProtKB">
        <authorList>
            <consortium name="EnsemblPlants"/>
        </authorList>
    </citation>
    <scope>IDENTIFICATION</scope>
</reference>
<evidence type="ECO:0000313" key="2">
    <source>
        <dbReference type="EnsemblPlants" id="AET6Gv20797900.6"/>
    </source>
</evidence>
<proteinExistence type="predicted"/>
<keyword evidence="3" id="KW-1185">Reference proteome</keyword>
<reference evidence="2" key="5">
    <citation type="journal article" date="2021" name="G3 (Bethesda)">
        <title>Aegilops tauschii genome assembly Aet v5.0 features greater sequence contiguity and improved annotation.</title>
        <authorList>
            <person name="Wang L."/>
            <person name="Zhu T."/>
            <person name="Rodriguez J.C."/>
            <person name="Deal K.R."/>
            <person name="Dubcovsky J."/>
            <person name="McGuire P.E."/>
            <person name="Lux T."/>
            <person name="Spannagl M."/>
            <person name="Mayer K.F.X."/>
            <person name="Baldrich P."/>
            <person name="Meyers B.C."/>
            <person name="Huo N."/>
            <person name="Gu Y.Q."/>
            <person name="Zhou H."/>
            <person name="Devos K.M."/>
            <person name="Bennetzen J.L."/>
            <person name="Unver T."/>
            <person name="Budak H."/>
            <person name="Gulick P.J."/>
            <person name="Galiba G."/>
            <person name="Kalapos B."/>
            <person name="Nelson D.R."/>
            <person name="Li P."/>
            <person name="You F.M."/>
            <person name="Luo M.C."/>
            <person name="Dvorak J."/>
        </authorList>
    </citation>
    <scope>NUCLEOTIDE SEQUENCE [LARGE SCALE GENOMIC DNA]</scope>
    <source>
        <strain evidence="2">cv. AL8/78</strain>
    </source>
</reference>
<reference evidence="3" key="1">
    <citation type="journal article" date="2014" name="Science">
        <title>Ancient hybridizations among the ancestral genomes of bread wheat.</title>
        <authorList>
            <consortium name="International Wheat Genome Sequencing Consortium,"/>
            <person name="Marcussen T."/>
            <person name="Sandve S.R."/>
            <person name="Heier L."/>
            <person name="Spannagl M."/>
            <person name="Pfeifer M."/>
            <person name="Jakobsen K.S."/>
            <person name="Wulff B.B."/>
            <person name="Steuernagel B."/>
            <person name="Mayer K.F."/>
            <person name="Olsen O.A."/>
        </authorList>
    </citation>
    <scope>NUCLEOTIDE SEQUENCE [LARGE SCALE GENOMIC DNA]</scope>
    <source>
        <strain evidence="3">cv. AL8/78</strain>
    </source>
</reference>
<dbReference type="Gramene" id="AET6Gv20797900.6">
    <property type="protein sequence ID" value="AET6Gv20797900.6"/>
    <property type="gene ID" value="AET6Gv20797900"/>
</dbReference>
<reference evidence="3" key="2">
    <citation type="journal article" date="2017" name="Nat. Plants">
        <title>The Aegilops tauschii genome reveals multiple impacts of transposons.</title>
        <authorList>
            <person name="Zhao G."/>
            <person name="Zou C."/>
            <person name="Li K."/>
            <person name="Wang K."/>
            <person name="Li T."/>
            <person name="Gao L."/>
            <person name="Zhang X."/>
            <person name="Wang H."/>
            <person name="Yang Z."/>
            <person name="Liu X."/>
            <person name="Jiang W."/>
            <person name="Mao L."/>
            <person name="Kong X."/>
            <person name="Jiao Y."/>
            <person name="Jia J."/>
        </authorList>
    </citation>
    <scope>NUCLEOTIDE SEQUENCE [LARGE SCALE GENOMIC DNA]</scope>
    <source>
        <strain evidence="3">cv. AL8/78</strain>
    </source>
</reference>
<evidence type="ECO:0000256" key="1">
    <source>
        <dbReference type="SAM" id="Phobius"/>
    </source>
</evidence>
<keyword evidence="1" id="KW-0812">Transmembrane</keyword>
<sequence>RMCAAEPLNWPCGARGWPASRMGRHLFFFVSTWVADDGFFFLFFSLAQGGGRRGCCTRSPW</sequence>
<organism evidence="2 3">
    <name type="scientific">Aegilops tauschii subsp. strangulata</name>
    <name type="common">Goatgrass</name>
    <dbReference type="NCBI Taxonomy" id="200361"/>
    <lineage>
        <taxon>Eukaryota</taxon>
        <taxon>Viridiplantae</taxon>
        <taxon>Streptophyta</taxon>
        <taxon>Embryophyta</taxon>
        <taxon>Tracheophyta</taxon>
        <taxon>Spermatophyta</taxon>
        <taxon>Magnoliopsida</taxon>
        <taxon>Liliopsida</taxon>
        <taxon>Poales</taxon>
        <taxon>Poaceae</taxon>
        <taxon>BOP clade</taxon>
        <taxon>Pooideae</taxon>
        <taxon>Triticodae</taxon>
        <taxon>Triticeae</taxon>
        <taxon>Triticinae</taxon>
        <taxon>Aegilops</taxon>
    </lineage>
</organism>
<keyword evidence="1" id="KW-1133">Transmembrane helix</keyword>
<accession>A0A453PNW9</accession>
<name>A0A453PNW9_AEGTS</name>
<keyword evidence="1" id="KW-0472">Membrane</keyword>
<feature type="transmembrane region" description="Helical" evidence="1">
    <location>
        <begin position="26"/>
        <end position="44"/>
    </location>
</feature>
<dbReference type="AlphaFoldDB" id="A0A453PNW9"/>
<reference evidence="2" key="3">
    <citation type="journal article" date="2017" name="Nature">
        <title>Genome sequence of the progenitor of the wheat D genome Aegilops tauschii.</title>
        <authorList>
            <person name="Luo M.C."/>
            <person name="Gu Y.Q."/>
            <person name="Puiu D."/>
            <person name="Wang H."/>
            <person name="Twardziok S.O."/>
            <person name="Deal K.R."/>
            <person name="Huo N."/>
            <person name="Zhu T."/>
            <person name="Wang L."/>
            <person name="Wang Y."/>
            <person name="McGuire P.E."/>
            <person name="Liu S."/>
            <person name="Long H."/>
            <person name="Ramasamy R.K."/>
            <person name="Rodriguez J.C."/>
            <person name="Van S.L."/>
            <person name="Yuan L."/>
            <person name="Wang Z."/>
            <person name="Xia Z."/>
            <person name="Xiao L."/>
            <person name="Anderson O.D."/>
            <person name="Ouyang S."/>
            <person name="Liang Y."/>
            <person name="Zimin A.V."/>
            <person name="Pertea G."/>
            <person name="Qi P."/>
            <person name="Bennetzen J.L."/>
            <person name="Dai X."/>
            <person name="Dawson M.W."/>
            <person name="Muller H.G."/>
            <person name="Kugler K."/>
            <person name="Rivarola-Duarte L."/>
            <person name="Spannagl M."/>
            <person name="Mayer K.F.X."/>
            <person name="Lu F.H."/>
            <person name="Bevan M.W."/>
            <person name="Leroy P."/>
            <person name="Li P."/>
            <person name="You F.M."/>
            <person name="Sun Q."/>
            <person name="Liu Z."/>
            <person name="Lyons E."/>
            <person name="Wicker T."/>
            <person name="Salzberg S.L."/>
            <person name="Devos K.M."/>
            <person name="Dvorak J."/>
        </authorList>
    </citation>
    <scope>NUCLEOTIDE SEQUENCE [LARGE SCALE GENOMIC DNA]</scope>
    <source>
        <strain evidence="2">cv. AL8/78</strain>
    </source>
</reference>
<evidence type="ECO:0000313" key="3">
    <source>
        <dbReference type="Proteomes" id="UP000015105"/>
    </source>
</evidence>
<dbReference type="EnsemblPlants" id="AET6Gv20797900.6">
    <property type="protein sequence ID" value="AET6Gv20797900.6"/>
    <property type="gene ID" value="AET6Gv20797900"/>
</dbReference>